<keyword evidence="7" id="KW-0378">Hydrolase</keyword>
<accession>A0A3B0UA88</accession>
<proteinExistence type="predicted"/>
<feature type="non-terminal residue" evidence="7">
    <location>
        <position position="1"/>
    </location>
</feature>
<dbReference type="Pfam" id="PF00702">
    <property type="entry name" value="Hydrolase"/>
    <property type="match status" value="1"/>
</dbReference>
<dbReference type="GO" id="GO:0005507">
    <property type="term" value="F:copper ion binding"/>
    <property type="evidence" value="ECO:0007669"/>
    <property type="project" value="TreeGrafter"/>
</dbReference>
<protein>
    <submittedName>
        <fullName evidence="7">Type cbb3 cytochrome oxidase biogenesis protein CcoI Copper-translocating P-type ATPase</fullName>
        <ecNumber evidence="7">3.6.3.4</ecNumber>
    </submittedName>
</protein>
<feature type="transmembrane region" description="Helical" evidence="6">
    <location>
        <begin position="369"/>
        <end position="391"/>
    </location>
</feature>
<dbReference type="AlphaFoldDB" id="A0A3B0UA88"/>
<dbReference type="PROSITE" id="PS00154">
    <property type="entry name" value="ATPASE_E1_E2"/>
    <property type="match status" value="1"/>
</dbReference>
<dbReference type="Gene3D" id="3.40.1110.10">
    <property type="entry name" value="Calcium-transporting ATPase, cytoplasmic domain N"/>
    <property type="match status" value="1"/>
</dbReference>
<evidence type="ECO:0000313" key="7">
    <source>
        <dbReference type="EMBL" id="VAW25970.1"/>
    </source>
</evidence>
<keyword evidence="2 6" id="KW-0812">Transmembrane</keyword>
<dbReference type="InterPro" id="IPR023299">
    <property type="entry name" value="ATPase_P-typ_cyto_dom_N"/>
</dbReference>
<dbReference type="SUPFAM" id="SSF56784">
    <property type="entry name" value="HAD-like"/>
    <property type="match status" value="1"/>
</dbReference>
<evidence type="ECO:0000256" key="1">
    <source>
        <dbReference type="ARBA" id="ARBA00004370"/>
    </source>
</evidence>
<dbReference type="Gene3D" id="3.40.50.1000">
    <property type="entry name" value="HAD superfamily/HAD-like"/>
    <property type="match status" value="1"/>
</dbReference>
<feature type="transmembrane region" description="Helical" evidence="6">
    <location>
        <begin position="51"/>
        <end position="69"/>
    </location>
</feature>
<evidence type="ECO:0000256" key="6">
    <source>
        <dbReference type="SAM" id="Phobius"/>
    </source>
</evidence>
<dbReference type="GO" id="GO:0016887">
    <property type="term" value="F:ATP hydrolysis activity"/>
    <property type="evidence" value="ECO:0007669"/>
    <property type="project" value="InterPro"/>
</dbReference>
<keyword evidence="4 6" id="KW-1133">Transmembrane helix</keyword>
<dbReference type="InterPro" id="IPR001757">
    <property type="entry name" value="P_typ_ATPase"/>
</dbReference>
<dbReference type="GO" id="GO:0043682">
    <property type="term" value="F:P-type divalent copper transporter activity"/>
    <property type="evidence" value="ECO:0007669"/>
    <property type="project" value="TreeGrafter"/>
</dbReference>
<name>A0A3B0UA88_9ZZZZ</name>
<evidence type="ECO:0000256" key="4">
    <source>
        <dbReference type="ARBA" id="ARBA00022989"/>
    </source>
</evidence>
<keyword evidence="5 6" id="KW-0472">Membrane</keyword>
<dbReference type="InterPro" id="IPR023298">
    <property type="entry name" value="ATPase_P-typ_TM_dom_sf"/>
</dbReference>
<dbReference type="InterPro" id="IPR036412">
    <property type="entry name" value="HAD-like_sf"/>
</dbReference>
<evidence type="ECO:0000256" key="3">
    <source>
        <dbReference type="ARBA" id="ARBA00022967"/>
    </source>
</evidence>
<evidence type="ECO:0000256" key="5">
    <source>
        <dbReference type="ARBA" id="ARBA00023136"/>
    </source>
</evidence>
<dbReference type="NCBIfam" id="TIGR01494">
    <property type="entry name" value="ATPase_P-type"/>
    <property type="match status" value="1"/>
</dbReference>
<sequence length="428" mass="46942">YIYAGGRQVGSTIQLQIKKAVSQSYLTQLWNNETFGEENAYDSLIDKISKYFTIVVLLIALVSAGYWYVADPSHILNAFTAVLIVACPCALSLATPFTLGSAMTILGKHKLYLKHMNVLEKLWTINSIVFDKTGTLTKNEEAKIEFAGNDLSLIDKTLIASLVAHSTHPLSRAISNHLATDIEKLNNVYNFKEQEGKGLSGMVETISIKIGSSHFLGIDDTNQDTGSSKIYVKIGDDYKGYFSVQSSYRKGLKGLIERLKNLFGLSVLSGDNASEHDNLTSFFGRNTDFVFNQKPEQKLSYIANLQSKDSQVLMLGDGLNDAGALKRADVGIAVSEDVTAFTPACDAILCGKSLTFLDKYLRFAKQTKTVILISFGISFLYNFVGLSLAVTGQITPLFAAILMPLSSITVVAFATFAVRFMAYRLKLV</sequence>
<dbReference type="EC" id="3.6.3.4" evidence="7"/>
<dbReference type="PANTHER" id="PTHR43520">
    <property type="entry name" value="ATP7, ISOFORM B"/>
    <property type="match status" value="1"/>
</dbReference>
<organism evidence="7">
    <name type="scientific">hydrothermal vent metagenome</name>
    <dbReference type="NCBI Taxonomy" id="652676"/>
    <lineage>
        <taxon>unclassified sequences</taxon>
        <taxon>metagenomes</taxon>
        <taxon>ecological metagenomes</taxon>
    </lineage>
</organism>
<dbReference type="EMBL" id="UOES01000043">
    <property type="protein sequence ID" value="VAW25970.1"/>
    <property type="molecule type" value="Genomic_DNA"/>
</dbReference>
<keyword evidence="3" id="KW-1278">Translocase</keyword>
<evidence type="ECO:0000256" key="2">
    <source>
        <dbReference type="ARBA" id="ARBA00022692"/>
    </source>
</evidence>
<gene>
    <name evidence="7" type="ORF">MNBD_BACTEROID06-889</name>
</gene>
<comment type="subcellular location">
    <subcellularLocation>
        <location evidence="1">Membrane</location>
    </subcellularLocation>
</comment>
<reference evidence="7" key="1">
    <citation type="submission" date="2018-06" db="EMBL/GenBank/DDBJ databases">
        <authorList>
            <person name="Zhirakovskaya E."/>
        </authorList>
    </citation>
    <scope>NUCLEOTIDE SEQUENCE</scope>
</reference>
<feature type="transmembrane region" description="Helical" evidence="6">
    <location>
        <begin position="75"/>
        <end position="106"/>
    </location>
</feature>
<dbReference type="PANTHER" id="PTHR43520:SF8">
    <property type="entry name" value="P-TYPE CU(+) TRANSPORTER"/>
    <property type="match status" value="1"/>
</dbReference>
<dbReference type="PRINTS" id="PR00119">
    <property type="entry name" value="CATATPASE"/>
</dbReference>
<dbReference type="GO" id="GO:0016020">
    <property type="term" value="C:membrane"/>
    <property type="evidence" value="ECO:0007669"/>
    <property type="project" value="UniProtKB-SubCell"/>
</dbReference>
<feature type="transmembrane region" description="Helical" evidence="6">
    <location>
        <begin position="397"/>
        <end position="422"/>
    </location>
</feature>
<dbReference type="GO" id="GO:0005524">
    <property type="term" value="F:ATP binding"/>
    <property type="evidence" value="ECO:0007669"/>
    <property type="project" value="InterPro"/>
</dbReference>
<dbReference type="InterPro" id="IPR023214">
    <property type="entry name" value="HAD_sf"/>
</dbReference>
<dbReference type="Gene3D" id="1.20.1110.10">
    <property type="entry name" value="Calcium-transporting ATPase, transmembrane domain"/>
    <property type="match status" value="1"/>
</dbReference>
<dbReference type="GO" id="GO:0055070">
    <property type="term" value="P:copper ion homeostasis"/>
    <property type="evidence" value="ECO:0007669"/>
    <property type="project" value="TreeGrafter"/>
</dbReference>
<dbReference type="InterPro" id="IPR018303">
    <property type="entry name" value="ATPase_P-typ_P_site"/>
</dbReference>
<dbReference type="SUPFAM" id="SSF81665">
    <property type="entry name" value="Calcium ATPase, transmembrane domain M"/>
    <property type="match status" value="1"/>
</dbReference>